<organism evidence="1">
    <name type="scientific">marine metagenome</name>
    <dbReference type="NCBI Taxonomy" id="408172"/>
    <lineage>
        <taxon>unclassified sequences</taxon>
        <taxon>metagenomes</taxon>
        <taxon>ecological metagenomes</taxon>
    </lineage>
</organism>
<evidence type="ECO:0000313" key="1">
    <source>
        <dbReference type="EMBL" id="SVA41148.1"/>
    </source>
</evidence>
<accession>A0A381VN10</accession>
<dbReference type="EMBL" id="UINC01009171">
    <property type="protein sequence ID" value="SVA41148.1"/>
    <property type="molecule type" value="Genomic_DNA"/>
</dbReference>
<sequence length="54" mass="6171">MKNTTLITRLQRLNRGNYRPLSKLINADTWGGFVSNMKTNLIKIAKRHTLDSVA</sequence>
<reference evidence="1" key="1">
    <citation type="submission" date="2018-05" db="EMBL/GenBank/DDBJ databases">
        <authorList>
            <person name="Lanie J.A."/>
            <person name="Ng W.-L."/>
            <person name="Kazmierczak K.M."/>
            <person name="Andrzejewski T.M."/>
            <person name="Davidsen T.M."/>
            <person name="Wayne K.J."/>
            <person name="Tettelin H."/>
            <person name="Glass J.I."/>
            <person name="Rusch D."/>
            <person name="Podicherti R."/>
            <person name="Tsui H.-C.T."/>
            <person name="Winkler M.E."/>
        </authorList>
    </citation>
    <scope>NUCLEOTIDE SEQUENCE</scope>
</reference>
<proteinExistence type="predicted"/>
<name>A0A381VN10_9ZZZZ</name>
<protein>
    <submittedName>
        <fullName evidence="1">Uncharacterized protein</fullName>
    </submittedName>
</protein>
<gene>
    <name evidence="1" type="ORF">METZ01_LOCUS94002</name>
</gene>
<dbReference type="AlphaFoldDB" id="A0A381VN10"/>